<dbReference type="Pfam" id="PF00664">
    <property type="entry name" value="ABC_membrane"/>
    <property type="match status" value="1"/>
</dbReference>
<dbReference type="PROSITE" id="PS00211">
    <property type="entry name" value="ABC_TRANSPORTER_1"/>
    <property type="match status" value="1"/>
</dbReference>
<reference evidence="8 9" key="1">
    <citation type="submission" date="2019-11" db="EMBL/GenBank/DDBJ databases">
        <authorList>
            <person name="Jiang L.-Q."/>
        </authorList>
    </citation>
    <scope>NUCLEOTIDE SEQUENCE [LARGE SCALE GENOMIC DNA]</scope>
    <source>
        <strain evidence="8 9">YIM 132087</strain>
    </source>
</reference>
<feature type="domain" description="ABC transporter" evidence="6">
    <location>
        <begin position="348"/>
        <end position="577"/>
    </location>
</feature>
<dbReference type="GO" id="GO:0016887">
    <property type="term" value="F:ATP hydrolysis activity"/>
    <property type="evidence" value="ECO:0007669"/>
    <property type="project" value="InterPro"/>
</dbReference>
<evidence type="ECO:0000259" key="6">
    <source>
        <dbReference type="PROSITE" id="PS50893"/>
    </source>
</evidence>
<keyword evidence="8" id="KW-0547">Nucleotide-binding</keyword>
<accession>A0A7K1FNJ5</accession>
<evidence type="ECO:0000256" key="5">
    <source>
        <dbReference type="SAM" id="Phobius"/>
    </source>
</evidence>
<feature type="domain" description="ABC transmembrane type-1" evidence="7">
    <location>
        <begin position="34"/>
        <end position="314"/>
    </location>
</feature>
<evidence type="ECO:0000259" key="7">
    <source>
        <dbReference type="PROSITE" id="PS50929"/>
    </source>
</evidence>
<sequence length="578" mass="59904">MRDHPLPGPGAVFPLRTGNDLLRRTLRRHRARLAGACALISVWQVCEALVPVAIGIVIDRVVATGDLPGLGVAVLGMAVLFAVLSFSYRFGARLSWRVLQTETHRIRTEIADLVLSPDGLRTDRKPGEVLSLATGDAELSTYVVRQLAQAFAAICGLVVAVVLLLRIDLVLGLVVAVGTPLVLLTTRWLAPALSRRTAEAQEKIAGVSGLATDLVAGLRPLKGIGAERTAVRRYRAASREAAAAGVSTARSQGLLYGVTGSASLVFLAVVTLLAGLAAVDGRLSIGELIAVIGLAQFLAEPLQQAAGTISALAGSRAAADRLVTFLNCPPLETHGAAGLPDRAGPAELRLDEVVAGPLRGLDLHAAPGEFVAVVADDPAVAGAVLGLLQGAQLPQDGAASLAGIPIGDLASTTLRSQLLVCPHRVDLFEGTLLDNVDPAGDLTAERLEQVLVASAADDVVALQPEGLQAHVAANGVTLSGGQQQRIALARALAADRPVLVLDDPTTAVDAVTEVRIAEGIVRHRHSGPDRRTTVVLTTSPALLARADRVVVVRDGRAVSVGVHADLVHDADYAGAVLR</sequence>
<keyword evidence="9" id="KW-1185">Reference proteome</keyword>
<protein>
    <submittedName>
        <fullName evidence="8">ATP-binding cassette domain-containing protein</fullName>
    </submittedName>
</protein>
<dbReference type="AlphaFoldDB" id="A0A7K1FNJ5"/>
<dbReference type="RefSeq" id="WP_154769759.1">
    <property type="nucleotide sequence ID" value="NZ_WLYK01000007.1"/>
</dbReference>
<dbReference type="PANTHER" id="PTHR43394">
    <property type="entry name" value="ATP-DEPENDENT PERMEASE MDL1, MITOCHONDRIAL"/>
    <property type="match status" value="1"/>
</dbReference>
<feature type="transmembrane region" description="Helical" evidence="5">
    <location>
        <begin position="33"/>
        <end position="58"/>
    </location>
</feature>
<dbReference type="PROSITE" id="PS50893">
    <property type="entry name" value="ABC_TRANSPORTER_2"/>
    <property type="match status" value="1"/>
</dbReference>
<evidence type="ECO:0000313" key="8">
    <source>
        <dbReference type="EMBL" id="MTD15735.1"/>
    </source>
</evidence>
<keyword evidence="8" id="KW-0067">ATP-binding</keyword>
<keyword evidence="3 5" id="KW-1133">Transmembrane helix</keyword>
<evidence type="ECO:0000256" key="2">
    <source>
        <dbReference type="ARBA" id="ARBA00022692"/>
    </source>
</evidence>
<dbReference type="PROSITE" id="PS50929">
    <property type="entry name" value="ABC_TM1F"/>
    <property type="match status" value="1"/>
</dbReference>
<dbReference type="Gene3D" id="3.40.50.300">
    <property type="entry name" value="P-loop containing nucleotide triphosphate hydrolases"/>
    <property type="match status" value="1"/>
</dbReference>
<dbReference type="InterPro" id="IPR027417">
    <property type="entry name" value="P-loop_NTPase"/>
</dbReference>
<dbReference type="InterPro" id="IPR039421">
    <property type="entry name" value="Type_1_exporter"/>
</dbReference>
<dbReference type="Pfam" id="PF00005">
    <property type="entry name" value="ABC_tran"/>
    <property type="match status" value="1"/>
</dbReference>
<evidence type="ECO:0000256" key="4">
    <source>
        <dbReference type="ARBA" id="ARBA00023136"/>
    </source>
</evidence>
<dbReference type="GO" id="GO:0005886">
    <property type="term" value="C:plasma membrane"/>
    <property type="evidence" value="ECO:0007669"/>
    <property type="project" value="UniProtKB-SubCell"/>
</dbReference>
<evidence type="ECO:0000256" key="1">
    <source>
        <dbReference type="ARBA" id="ARBA00004651"/>
    </source>
</evidence>
<feature type="transmembrane region" description="Helical" evidence="5">
    <location>
        <begin position="171"/>
        <end position="190"/>
    </location>
</feature>
<dbReference type="InterPro" id="IPR003439">
    <property type="entry name" value="ABC_transporter-like_ATP-bd"/>
</dbReference>
<comment type="caution">
    <text evidence="8">The sequence shown here is derived from an EMBL/GenBank/DDBJ whole genome shotgun (WGS) entry which is preliminary data.</text>
</comment>
<dbReference type="GO" id="GO:0015421">
    <property type="term" value="F:ABC-type oligopeptide transporter activity"/>
    <property type="evidence" value="ECO:0007669"/>
    <property type="project" value="TreeGrafter"/>
</dbReference>
<dbReference type="GO" id="GO:0005524">
    <property type="term" value="F:ATP binding"/>
    <property type="evidence" value="ECO:0007669"/>
    <property type="project" value="UniProtKB-KW"/>
</dbReference>
<dbReference type="InterPro" id="IPR011527">
    <property type="entry name" value="ABC1_TM_dom"/>
</dbReference>
<feature type="transmembrane region" description="Helical" evidence="5">
    <location>
        <begin position="254"/>
        <end position="279"/>
    </location>
</feature>
<dbReference type="InterPro" id="IPR017871">
    <property type="entry name" value="ABC_transporter-like_CS"/>
</dbReference>
<dbReference type="InterPro" id="IPR036640">
    <property type="entry name" value="ABC1_TM_sf"/>
</dbReference>
<evidence type="ECO:0000256" key="3">
    <source>
        <dbReference type="ARBA" id="ARBA00022989"/>
    </source>
</evidence>
<feature type="transmembrane region" description="Helical" evidence="5">
    <location>
        <begin position="147"/>
        <end position="165"/>
    </location>
</feature>
<keyword evidence="2 5" id="KW-0812">Transmembrane</keyword>
<organism evidence="8 9">
    <name type="scientific">Nakamurella alba</name>
    <dbReference type="NCBI Taxonomy" id="2665158"/>
    <lineage>
        <taxon>Bacteria</taxon>
        <taxon>Bacillati</taxon>
        <taxon>Actinomycetota</taxon>
        <taxon>Actinomycetes</taxon>
        <taxon>Nakamurellales</taxon>
        <taxon>Nakamurellaceae</taxon>
        <taxon>Nakamurella</taxon>
    </lineage>
</organism>
<dbReference type="Gene3D" id="1.20.1560.10">
    <property type="entry name" value="ABC transporter type 1, transmembrane domain"/>
    <property type="match status" value="1"/>
</dbReference>
<feature type="transmembrane region" description="Helical" evidence="5">
    <location>
        <begin position="70"/>
        <end position="90"/>
    </location>
</feature>
<comment type="subcellular location">
    <subcellularLocation>
        <location evidence="1">Cell membrane</location>
        <topology evidence="1">Multi-pass membrane protein</topology>
    </subcellularLocation>
</comment>
<proteinExistence type="predicted"/>
<dbReference type="Proteomes" id="UP000460221">
    <property type="component" value="Unassembled WGS sequence"/>
</dbReference>
<name>A0A7K1FNJ5_9ACTN</name>
<dbReference type="CDD" id="cd07346">
    <property type="entry name" value="ABC_6TM_exporters"/>
    <property type="match status" value="1"/>
</dbReference>
<dbReference type="SUPFAM" id="SSF52540">
    <property type="entry name" value="P-loop containing nucleoside triphosphate hydrolases"/>
    <property type="match status" value="1"/>
</dbReference>
<keyword evidence="4 5" id="KW-0472">Membrane</keyword>
<dbReference type="PANTHER" id="PTHR43394:SF1">
    <property type="entry name" value="ATP-BINDING CASSETTE SUB-FAMILY B MEMBER 10, MITOCHONDRIAL"/>
    <property type="match status" value="1"/>
</dbReference>
<evidence type="ECO:0000313" key="9">
    <source>
        <dbReference type="Proteomes" id="UP000460221"/>
    </source>
</evidence>
<dbReference type="SUPFAM" id="SSF90123">
    <property type="entry name" value="ABC transporter transmembrane region"/>
    <property type="match status" value="1"/>
</dbReference>
<dbReference type="EMBL" id="WLYK01000007">
    <property type="protein sequence ID" value="MTD15735.1"/>
    <property type="molecule type" value="Genomic_DNA"/>
</dbReference>
<gene>
    <name evidence="8" type="ORF">GIS00_17515</name>
</gene>